<sequence length="306" mass="33040">MNSLSRSKSIVLITFLVLVWGVSWPIYKMALAYTPPLLFAAIRTVFGGLLIVLFYFKKRNLIRWKENWPVYVISSIFNVALFYGLQTIGLLYVPSGLFSVIVYLQPVLVGIMAWMWLGETMSITKIAGLILGVVGVAAVSAGGISGHVAVIGIVLAVITALSWALGTIYVKKVSGRVDSVWLVAFQCLIGGLFLTGAGSATETWSEIVWNAPLWSGLVFGTILGISASWMVYITLINAGDASKVASYTFLVPLISVFSGTLFLHEPFTIYLVLGLVLIAVSIYMVNRKSKSAVEQAKMAALVGKAG</sequence>
<comment type="similarity">
    <text evidence="2">Belongs to the EamA transporter family.</text>
</comment>
<keyword evidence="5 7" id="KW-1133">Transmembrane helix</keyword>
<evidence type="ECO:0000256" key="4">
    <source>
        <dbReference type="ARBA" id="ARBA00022692"/>
    </source>
</evidence>
<dbReference type="PANTHER" id="PTHR32322">
    <property type="entry name" value="INNER MEMBRANE TRANSPORTER"/>
    <property type="match status" value="1"/>
</dbReference>
<evidence type="ECO:0000259" key="8">
    <source>
        <dbReference type="Pfam" id="PF00892"/>
    </source>
</evidence>
<keyword evidence="4 7" id="KW-0812">Transmembrane</keyword>
<feature type="transmembrane region" description="Helical" evidence="7">
    <location>
        <begin position="9"/>
        <end position="27"/>
    </location>
</feature>
<dbReference type="InterPro" id="IPR000620">
    <property type="entry name" value="EamA_dom"/>
</dbReference>
<evidence type="ECO:0000313" key="10">
    <source>
        <dbReference type="Proteomes" id="UP000309673"/>
    </source>
</evidence>
<dbReference type="PANTHER" id="PTHR32322:SF18">
    <property type="entry name" value="S-ADENOSYLMETHIONINE_S-ADENOSYLHOMOCYSTEINE TRANSPORTER"/>
    <property type="match status" value="1"/>
</dbReference>
<evidence type="ECO:0000256" key="7">
    <source>
        <dbReference type="SAM" id="Phobius"/>
    </source>
</evidence>
<feature type="transmembrane region" description="Helical" evidence="7">
    <location>
        <begin position="182"/>
        <end position="201"/>
    </location>
</feature>
<proteinExistence type="inferred from homology"/>
<feature type="transmembrane region" description="Helical" evidence="7">
    <location>
        <begin position="269"/>
        <end position="285"/>
    </location>
</feature>
<accession>A0A4U0FDW0</accession>
<gene>
    <name evidence="9" type="ORF">E5161_10670</name>
</gene>
<dbReference type="OrthoDB" id="510638at2"/>
<feature type="transmembrane region" description="Helical" evidence="7">
    <location>
        <begin position="244"/>
        <end position="263"/>
    </location>
</feature>
<name>A0A4U0FDW0_9BACL</name>
<dbReference type="InterPro" id="IPR050638">
    <property type="entry name" value="AA-Vitamin_Transporters"/>
</dbReference>
<evidence type="ECO:0000256" key="1">
    <source>
        <dbReference type="ARBA" id="ARBA00004651"/>
    </source>
</evidence>
<dbReference type="InterPro" id="IPR037185">
    <property type="entry name" value="EmrE-like"/>
</dbReference>
<dbReference type="RefSeq" id="WP_136777784.1">
    <property type="nucleotide sequence ID" value="NZ_SUPK01000004.1"/>
</dbReference>
<evidence type="ECO:0000256" key="6">
    <source>
        <dbReference type="ARBA" id="ARBA00023136"/>
    </source>
</evidence>
<comment type="caution">
    <text evidence="9">The sequence shown here is derived from an EMBL/GenBank/DDBJ whole genome shotgun (WGS) entry which is preliminary data.</text>
</comment>
<feature type="transmembrane region" description="Helical" evidence="7">
    <location>
        <begin position="33"/>
        <end position="56"/>
    </location>
</feature>
<feature type="transmembrane region" description="Helical" evidence="7">
    <location>
        <begin position="126"/>
        <end position="144"/>
    </location>
</feature>
<feature type="transmembrane region" description="Helical" evidence="7">
    <location>
        <begin position="91"/>
        <end position="114"/>
    </location>
</feature>
<feature type="domain" description="EamA" evidence="8">
    <location>
        <begin position="9"/>
        <end position="140"/>
    </location>
</feature>
<dbReference type="Pfam" id="PF00892">
    <property type="entry name" value="EamA"/>
    <property type="match status" value="2"/>
</dbReference>
<protein>
    <submittedName>
        <fullName evidence="9">DMT family transporter</fullName>
    </submittedName>
</protein>
<dbReference type="EMBL" id="SUPK01000004">
    <property type="protein sequence ID" value="TJY42444.1"/>
    <property type="molecule type" value="Genomic_DNA"/>
</dbReference>
<dbReference type="GO" id="GO:0005886">
    <property type="term" value="C:plasma membrane"/>
    <property type="evidence" value="ECO:0007669"/>
    <property type="project" value="UniProtKB-SubCell"/>
</dbReference>
<evidence type="ECO:0000256" key="2">
    <source>
        <dbReference type="ARBA" id="ARBA00007362"/>
    </source>
</evidence>
<dbReference type="SUPFAM" id="SSF103481">
    <property type="entry name" value="Multidrug resistance efflux transporter EmrE"/>
    <property type="match status" value="2"/>
</dbReference>
<feature type="transmembrane region" description="Helical" evidence="7">
    <location>
        <begin position="68"/>
        <end position="85"/>
    </location>
</feature>
<reference evidence="9 10" key="1">
    <citation type="submission" date="2019-04" db="EMBL/GenBank/DDBJ databases">
        <title>Cohnella sp. nov., isolated from soil.</title>
        <authorList>
            <person name="Kim W."/>
        </authorList>
    </citation>
    <scope>NUCLEOTIDE SEQUENCE [LARGE SCALE GENOMIC DNA]</scope>
    <source>
        <strain evidence="9 10">CAU 1483</strain>
    </source>
</reference>
<comment type="subcellular location">
    <subcellularLocation>
        <location evidence="1">Cell membrane</location>
        <topology evidence="1">Multi-pass membrane protein</topology>
    </subcellularLocation>
</comment>
<evidence type="ECO:0000256" key="5">
    <source>
        <dbReference type="ARBA" id="ARBA00022989"/>
    </source>
</evidence>
<feature type="domain" description="EamA" evidence="8">
    <location>
        <begin position="151"/>
        <end position="286"/>
    </location>
</feature>
<organism evidence="9 10">
    <name type="scientific">Cohnella pontilimi</name>
    <dbReference type="NCBI Taxonomy" id="2564100"/>
    <lineage>
        <taxon>Bacteria</taxon>
        <taxon>Bacillati</taxon>
        <taxon>Bacillota</taxon>
        <taxon>Bacilli</taxon>
        <taxon>Bacillales</taxon>
        <taxon>Paenibacillaceae</taxon>
        <taxon>Cohnella</taxon>
    </lineage>
</organism>
<dbReference type="Proteomes" id="UP000309673">
    <property type="component" value="Unassembled WGS sequence"/>
</dbReference>
<keyword evidence="6 7" id="KW-0472">Membrane</keyword>
<evidence type="ECO:0000256" key="3">
    <source>
        <dbReference type="ARBA" id="ARBA00022475"/>
    </source>
</evidence>
<evidence type="ECO:0000313" key="9">
    <source>
        <dbReference type="EMBL" id="TJY42444.1"/>
    </source>
</evidence>
<dbReference type="AlphaFoldDB" id="A0A4U0FDW0"/>
<feature type="transmembrane region" description="Helical" evidence="7">
    <location>
        <begin position="213"/>
        <end position="232"/>
    </location>
</feature>
<keyword evidence="10" id="KW-1185">Reference proteome</keyword>
<feature type="transmembrane region" description="Helical" evidence="7">
    <location>
        <begin position="150"/>
        <end position="170"/>
    </location>
</feature>
<keyword evidence="3" id="KW-1003">Cell membrane</keyword>